<gene>
    <name evidence="10" type="ORF">XH94_00475</name>
</gene>
<feature type="transmembrane region" description="Helical" evidence="8">
    <location>
        <begin position="154"/>
        <end position="175"/>
    </location>
</feature>
<dbReference type="InterPro" id="IPR020846">
    <property type="entry name" value="MFS_dom"/>
</dbReference>
<feature type="transmembrane region" description="Helical" evidence="8">
    <location>
        <begin position="181"/>
        <end position="203"/>
    </location>
</feature>
<dbReference type="InterPro" id="IPR036259">
    <property type="entry name" value="MFS_trans_sf"/>
</dbReference>
<dbReference type="PROSITE" id="PS50850">
    <property type="entry name" value="MFS"/>
    <property type="match status" value="1"/>
</dbReference>
<dbReference type="RefSeq" id="WP_128943161.1">
    <property type="nucleotide sequence ID" value="NZ_LBJM01000001.1"/>
</dbReference>
<evidence type="ECO:0000313" key="10">
    <source>
        <dbReference type="EMBL" id="RXH42793.1"/>
    </source>
</evidence>
<feature type="transmembrane region" description="Helical" evidence="8">
    <location>
        <begin position="325"/>
        <end position="345"/>
    </location>
</feature>
<dbReference type="InterPro" id="IPR004638">
    <property type="entry name" value="EmrB-like"/>
</dbReference>
<feature type="transmembrane region" description="Helical" evidence="8">
    <location>
        <begin position="357"/>
        <end position="374"/>
    </location>
</feature>
<keyword evidence="7 8" id="KW-0472">Membrane</keyword>
<dbReference type="PANTHER" id="PTHR42718">
    <property type="entry name" value="MAJOR FACILITATOR SUPERFAMILY MULTIDRUG TRANSPORTER MFSC"/>
    <property type="match status" value="1"/>
</dbReference>
<reference evidence="10 11" key="1">
    <citation type="submission" date="2015-04" db="EMBL/GenBank/DDBJ databases">
        <title>Comparative genomics of rhizobia nodulating Arachis hypogaea in China.</title>
        <authorList>
            <person name="Li Y."/>
        </authorList>
    </citation>
    <scope>NUCLEOTIDE SEQUENCE [LARGE SCALE GENOMIC DNA]</scope>
    <source>
        <strain evidence="10 11">CCBAU 51787</strain>
    </source>
</reference>
<dbReference type="Gene3D" id="1.20.1250.20">
    <property type="entry name" value="MFS general substrate transporter like domains"/>
    <property type="match status" value="1"/>
</dbReference>
<feature type="domain" description="Major facilitator superfamily (MFS) profile" evidence="9">
    <location>
        <begin position="29"/>
        <end position="532"/>
    </location>
</feature>
<evidence type="ECO:0000256" key="1">
    <source>
        <dbReference type="ARBA" id="ARBA00004651"/>
    </source>
</evidence>
<dbReference type="GO" id="GO:0005886">
    <property type="term" value="C:plasma membrane"/>
    <property type="evidence" value="ECO:0007669"/>
    <property type="project" value="UniProtKB-SubCell"/>
</dbReference>
<keyword evidence="6 8" id="KW-1133">Transmembrane helix</keyword>
<dbReference type="SUPFAM" id="SSF103473">
    <property type="entry name" value="MFS general substrate transporter"/>
    <property type="match status" value="1"/>
</dbReference>
<name>A0A4Q0SRT2_9BRAD</name>
<sequence length="539" mass="57889">MTDVTQGGASAGGWSPERSAAAGHNPYLIAFVVSIATFMEVLDTTIANVALRHIAGGLAVGIDESTYVITSYLVANAVVLSISGWLSTVMGRKRFYMICVATFSVASLLCGSAWSLQSLVLFRILQGLGGGGMATSEQAILADSFPPQKRGQAFAIYGVAVVVAPVIGPTLGGWITDTYSWHWVFLINVPMGLISLFLVGTLVKEPSGAEEERAELLSRGLRVDYIGFLLVAIGLGALEFVLDEGQRNDWFGSNMILFFALLAAFCLLALIPWELMRDDPIVDIRLIGRRQFGSCFLVMLGTFAVLISTTQLLPQLLQTELGYTAMLAGLVLSPSGVVTMMLMPVAGRLVTIVQPKYLIMFGAATAALSMWHLTGLTGEITYGYAALARIYLAVALPFLFLPVTTASYDGLPPEKTNQASALINVARNIGGSMGVALAQTLLAQRQQFHQSRLIEHAAPSDLGYQQTIDAMTRYFQAQGSNASDAASQAIAWVGRTLQQQVDLLAYIDVFWMLAIVAVLMIPTAAVLRPIDLRAPVRGH</sequence>
<feature type="transmembrane region" description="Helical" evidence="8">
    <location>
        <begin position="27"/>
        <end position="47"/>
    </location>
</feature>
<proteinExistence type="inferred from homology"/>
<dbReference type="Gene3D" id="1.20.1720.10">
    <property type="entry name" value="Multidrug resistance protein D"/>
    <property type="match status" value="1"/>
</dbReference>
<dbReference type="PRINTS" id="PR01036">
    <property type="entry name" value="TCRTETB"/>
</dbReference>
<dbReference type="NCBIfam" id="TIGR00711">
    <property type="entry name" value="efflux_EmrB"/>
    <property type="match status" value="1"/>
</dbReference>
<evidence type="ECO:0000256" key="5">
    <source>
        <dbReference type="ARBA" id="ARBA00022692"/>
    </source>
</evidence>
<evidence type="ECO:0000256" key="3">
    <source>
        <dbReference type="ARBA" id="ARBA00022448"/>
    </source>
</evidence>
<feature type="transmembrane region" description="Helical" evidence="8">
    <location>
        <begin position="503"/>
        <end position="527"/>
    </location>
</feature>
<protein>
    <submittedName>
        <fullName evidence="10">DSBA oxidoreductase</fullName>
    </submittedName>
</protein>
<dbReference type="Proteomes" id="UP000290565">
    <property type="component" value="Unassembled WGS sequence"/>
</dbReference>
<dbReference type="AlphaFoldDB" id="A0A4Q0SRT2"/>
<dbReference type="EMBL" id="LBJM01000001">
    <property type="protein sequence ID" value="RXH42793.1"/>
    <property type="molecule type" value="Genomic_DNA"/>
</dbReference>
<feature type="transmembrane region" description="Helical" evidence="8">
    <location>
        <begin position="294"/>
        <end position="313"/>
    </location>
</feature>
<comment type="caution">
    <text evidence="10">The sequence shown here is derived from an EMBL/GenBank/DDBJ whole genome shotgun (WGS) entry which is preliminary data.</text>
</comment>
<evidence type="ECO:0000256" key="2">
    <source>
        <dbReference type="ARBA" id="ARBA00008537"/>
    </source>
</evidence>
<evidence type="ECO:0000256" key="7">
    <source>
        <dbReference type="ARBA" id="ARBA00023136"/>
    </source>
</evidence>
<feature type="transmembrane region" description="Helical" evidence="8">
    <location>
        <begin position="67"/>
        <end position="88"/>
    </location>
</feature>
<accession>A0A4Q0SRT2</accession>
<dbReference type="InterPro" id="IPR011701">
    <property type="entry name" value="MFS"/>
</dbReference>
<organism evidence="10 11">
    <name type="scientific">Bradyrhizobium zhanjiangense</name>
    <dbReference type="NCBI Taxonomy" id="1325107"/>
    <lineage>
        <taxon>Bacteria</taxon>
        <taxon>Pseudomonadati</taxon>
        <taxon>Pseudomonadota</taxon>
        <taxon>Alphaproteobacteria</taxon>
        <taxon>Hyphomicrobiales</taxon>
        <taxon>Nitrobacteraceae</taxon>
        <taxon>Bradyrhizobium</taxon>
    </lineage>
</organism>
<evidence type="ECO:0000259" key="9">
    <source>
        <dbReference type="PROSITE" id="PS50850"/>
    </source>
</evidence>
<keyword evidence="5 8" id="KW-0812">Transmembrane</keyword>
<evidence type="ECO:0000256" key="4">
    <source>
        <dbReference type="ARBA" id="ARBA00022475"/>
    </source>
</evidence>
<dbReference type="Pfam" id="PF07690">
    <property type="entry name" value="MFS_1"/>
    <property type="match status" value="1"/>
</dbReference>
<dbReference type="GO" id="GO:0022857">
    <property type="term" value="F:transmembrane transporter activity"/>
    <property type="evidence" value="ECO:0007669"/>
    <property type="project" value="InterPro"/>
</dbReference>
<comment type="similarity">
    <text evidence="2">Belongs to the major facilitator superfamily. EmrB family.</text>
</comment>
<dbReference type="CDD" id="cd17503">
    <property type="entry name" value="MFS_LmrB_MDR_like"/>
    <property type="match status" value="1"/>
</dbReference>
<feature type="transmembrane region" description="Helical" evidence="8">
    <location>
        <begin position="95"/>
        <end position="114"/>
    </location>
</feature>
<feature type="transmembrane region" description="Helical" evidence="8">
    <location>
        <begin position="380"/>
        <end position="401"/>
    </location>
</feature>
<evidence type="ECO:0000313" key="11">
    <source>
        <dbReference type="Proteomes" id="UP000290565"/>
    </source>
</evidence>
<keyword evidence="3" id="KW-0813">Transport</keyword>
<evidence type="ECO:0000256" key="6">
    <source>
        <dbReference type="ARBA" id="ARBA00022989"/>
    </source>
</evidence>
<feature type="transmembrane region" description="Helical" evidence="8">
    <location>
        <begin position="223"/>
        <end position="242"/>
    </location>
</feature>
<comment type="subcellular location">
    <subcellularLocation>
        <location evidence="1">Cell membrane</location>
        <topology evidence="1">Multi-pass membrane protein</topology>
    </subcellularLocation>
</comment>
<feature type="transmembrane region" description="Helical" evidence="8">
    <location>
        <begin position="254"/>
        <end position="273"/>
    </location>
</feature>
<dbReference type="PANTHER" id="PTHR42718:SF9">
    <property type="entry name" value="MAJOR FACILITATOR SUPERFAMILY MULTIDRUG TRANSPORTER MFSC"/>
    <property type="match status" value="1"/>
</dbReference>
<evidence type="ECO:0000256" key="8">
    <source>
        <dbReference type="SAM" id="Phobius"/>
    </source>
</evidence>
<keyword evidence="4" id="KW-1003">Cell membrane</keyword>